<name>A0A0G4IUM3_PLABS</name>
<dbReference type="InterPro" id="IPR025452">
    <property type="entry name" value="DUF4218"/>
</dbReference>
<proteinExistence type="predicted"/>
<dbReference type="AlphaFoldDB" id="A0A0G4IUM3"/>
<reference evidence="2 3" key="1">
    <citation type="submission" date="2015-02" db="EMBL/GenBank/DDBJ databases">
        <authorList>
            <person name="Chooi Y.-H."/>
        </authorList>
    </citation>
    <scope>NUCLEOTIDE SEQUENCE [LARGE SCALE GENOMIC DNA]</scope>
    <source>
        <strain evidence="2">E3</strain>
    </source>
</reference>
<dbReference type="Proteomes" id="UP000039324">
    <property type="component" value="Unassembled WGS sequence"/>
</dbReference>
<organism evidence="2 3">
    <name type="scientific">Plasmodiophora brassicae</name>
    <name type="common">Clubroot disease agent</name>
    <dbReference type="NCBI Taxonomy" id="37360"/>
    <lineage>
        <taxon>Eukaryota</taxon>
        <taxon>Sar</taxon>
        <taxon>Rhizaria</taxon>
        <taxon>Endomyxa</taxon>
        <taxon>Phytomyxea</taxon>
        <taxon>Plasmodiophorida</taxon>
        <taxon>Plasmodiophoridae</taxon>
        <taxon>Plasmodiophora</taxon>
    </lineage>
</organism>
<evidence type="ECO:0000259" key="1">
    <source>
        <dbReference type="Pfam" id="PF13960"/>
    </source>
</evidence>
<dbReference type="OrthoDB" id="1397097at2759"/>
<evidence type="ECO:0000313" key="3">
    <source>
        <dbReference type="Proteomes" id="UP000039324"/>
    </source>
</evidence>
<feature type="domain" description="DUF4218" evidence="1">
    <location>
        <begin position="383"/>
        <end position="456"/>
    </location>
</feature>
<dbReference type="Pfam" id="PF13960">
    <property type="entry name" value="DUF4218"/>
    <property type="match status" value="1"/>
</dbReference>
<accession>A0A0G4IUM3</accession>
<evidence type="ECO:0000313" key="2">
    <source>
        <dbReference type="EMBL" id="CEO98937.1"/>
    </source>
</evidence>
<keyword evidence="3" id="KW-1185">Reference proteome</keyword>
<sequence>MLEALRFNEYPLAVTSGIDGADVLRWGSESVTPLIQILLSLPPEVRCNLGLIHAVGLIPHIARGHRAAFLRLDTFELNLMFQLGFPVFDATTGTATARAVLSCATLDYKEFSLTTRCSQGGKLDACNRCHVQGYHFAASHATVFPGLWRWSSEDVREAMSRSFFTSMTELGRSKFPESPDDRDRDRTRRQECQFLKDAQPKLDSEMRLRMTSGDTGGHRVPGHDIYSVGLLSGFGHASQYVHDPMHAFCMRVIPRLVKCFDWHGNGKELLSPEIDRAFGRVVPDVPVLTIPNNRRFPATTLASSAARQIGSAIESLEWPTGNCDRPKNPYQSSMKSHDWLIWASDVGIAIFAGLIGTALFNSSDSALSWGTVFAFMHSSMMILSKSFDRSSFDTVAQTFLDACARLETVIPGKLLTISMHSMIHLPEVIRQWGPLSGFVWTYPMERWIKRMKSILTATQGFTMNIAGNVQLISAAALLRLDLHSMYMFDNDNPFLFGCPDSFPASLPIEFKGEIKAYVLNTMERAWLHATLVDEEQWPSLRNHPWRRKYVQLVEQFERSTGVQISSYHHVRRQLSNFDAFCQTGDIQQQYHGLCLPSRLDCCDRLLVGACLFRTHDADTSYRKSSNRHFLANFTDDGLYLGTAEMFCMLELPYYDGHGQSTLFPIIRVSAWKKLKRVGGSVGGRLPQFIRGNPIRPGDDESPWVAANEIESNNVVLVACQIPCGGRHVHAKLVCVVPRGNMAPSCLYSTVPNE</sequence>
<gene>
    <name evidence="2" type="ORF">PBRA_007051</name>
</gene>
<protein>
    <recommendedName>
        <fullName evidence="1">DUF4218 domain-containing protein</fullName>
    </recommendedName>
</protein>
<dbReference type="EMBL" id="CDSF01000088">
    <property type="protein sequence ID" value="CEO98937.1"/>
    <property type="molecule type" value="Genomic_DNA"/>
</dbReference>